<protein>
    <submittedName>
        <fullName evidence="2">NAD-dependent epimerase/dehydratase family protein</fullName>
    </submittedName>
</protein>
<dbReference type="SUPFAM" id="SSF51735">
    <property type="entry name" value="NAD(P)-binding Rossmann-fold domains"/>
    <property type="match status" value="1"/>
</dbReference>
<dbReference type="RefSeq" id="WP_160941648.1">
    <property type="nucleotide sequence ID" value="NZ_CP063310.1"/>
</dbReference>
<evidence type="ECO:0000259" key="1">
    <source>
        <dbReference type="Pfam" id="PF01370"/>
    </source>
</evidence>
<dbReference type="PANTHER" id="PTHR43245">
    <property type="entry name" value="BIFUNCTIONAL POLYMYXIN RESISTANCE PROTEIN ARNA"/>
    <property type="match status" value="1"/>
</dbReference>
<organism evidence="2 3">
    <name type="scientific">Eggerthella guodeyinii</name>
    <dbReference type="NCBI Taxonomy" id="2690837"/>
    <lineage>
        <taxon>Bacteria</taxon>
        <taxon>Bacillati</taxon>
        <taxon>Actinomycetota</taxon>
        <taxon>Coriobacteriia</taxon>
        <taxon>Eggerthellales</taxon>
        <taxon>Eggerthellaceae</taxon>
        <taxon>Eggerthella</taxon>
    </lineage>
</organism>
<dbReference type="EMBL" id="CP063310">
    <property type="protein sequence ID" value="QOS69758.1"/>
    <property type="molecule type" value="Genomic_DNA"/>
</dbReference>
<proteinExistence type="predicted"/>
<sequence length="315" mass="34711">MRVLVLGGTQFVGRAVTEELVARGWDVSILTRGIRPSAPAGINRWYRADRRDASGWGALAGERFDAVVDVSAYAAADVEPVLDALRFDDGARYVLVSSGAVYRPSDRPLAENAPTGENERWGPYGLGKLEAERLLVDRQPRCGYALSIVRPAYLYGPGNNLFREAYLFDRLERGLPVPVPSGGTRTQFALIDDAARMLAALAEPVRWSAEAFNCAHPEAIGWDALVRAAARAAGVEPRIAHVGCSDALEARSFFPFRDCTYLLDVRKAARFGLPSPQTALEEGMGRTYAWYRERRPALSDPKMARIEEALRLSER</sequence>
<dbReference type="AlphaFoldDB" id="A0A6L7ITV3"/>
<dbReference type="Pfam" id="PF01370">
    <property type="entry name" value="Epimerase"/>
    <property type="match status" value="1"/>
</dbReference>
<evidence type="ECO:0000313" key="3">
    <source>
        <dbReference type="Proteomes" id="UP000478463"/>
    </source>
</evidence>
<dbReference type="Proteomes" id="UP000478463">
    <property type="component" value="Chromosome"/>
</dbReference>
<feature type="domain" description="NAD-dependent epimerase/dehydratase" evidence="1">
    <location>
        <begin position="3"/>
        <end position="214"/>
    </location>
</feature>
<dbReference type="InterPro" id="IPR001509">
    <property type="entry name" value="Epimerase_deHydtase"/>
</dbReference>
<evidence type="ECO:0000313" key="2">
    <source>
        <dbReference type="EMBL" id="QOS69758.1"/>
    </source>
</evidence>
<dbReference type="InterPro" id="IPR036291">
    <property type="entry name" value="NAD(P)-bd_dom_sf"/>
</dbReference>
<gene>
    <name evidence="2" type="ORF">GS424_007960</name>
</gene>
<name>A0A6L7ITV3_9ACTN</name>
<reference evidence="2 3" key="1">
    <citation type="submission" date="2020-10" db="EMBL/GenBank/DDBJ databases">
        <title>Eggerthella sp. nov., isolated from human feces.</title>
        <authorList>
            <person name="Yajun G."/>
        </authorList>
    </citation>
    <scope>NUCLEOTIDE SEQUENCE [LARGE SCALE GENOMIC DNA]</scope>
    <source>
        <strain evidence="2 3">HF-1101</strain>
    </source>
</reference>
<dbReference type="Gene3D" id="3.40.50.720">
    <property type="entry name" value="NAD(P)-binding Rossmann-like Domain"/>
    <property type="match status" value="1"/>
</dbReference>
<accession>A0A6L7ITV3</accession>
<dbReference type="KEGG" id="egd:GS424_007960"/>
<dbReference type="InterPro" id="IPR050177">
    <property type="entry name" value="Lipid_A_modif_metabolic_enz"/>
</dbReference>